<name>A0A238YFP3_9FLAO</name>
<dbReference type="OrthoDB" id="9961575at2"/>
<proteinExistence type="predicted"/>
<organism evidence="1 2">
    <name type="scientific">Lutibacter flavus</name>
    <dbReference type="NCBI Taxonomy" id="691689"/>
    <lineage>
        <taxon>Bacteria</taxon>
        <taxon>Pseudomonadati</taxon>
        <taxon>Bacteroidota</taxon>
        <taxon>Flavobacteriia</taxon>
        <taxon>Flavobacteriales</taxon>
        <taxon>Flavobacteriaceae</taxon>
        <taxon>Lutibacter</taxon>
    </lineage>
</organism>
<dbReference type="Proteomes" id="UP000198412">
    <property type="component" value="Unassembled WGS sequence"/>
</dbReference>
<evidence type="ECO:0000313" key="1">
    <source>
        <dbReference type="EMBL" id="SNR69957.1"/>
    </source>
</evidence>
<evidence type="ECO:0000313" key="2">
    <source>
        <dbReference type="Proteomes" id="UP000198412"/>
    </source>
</evidence>
<reference evidence="2" key="1">
    <citation type="submission" date="2017-06" db="EMBL/GenBank/DDBJ databases">
        <authorList>
            <person name="Varghese N."/>
            <person name="Submissions S."/>
        </authorList>
    </citation>
    <scope>NUCLEOTIDE SEQUENCE [LARGE SCALE GENOMIC DNA]</scope>
    <source>
        <strain evidence="2">DSM 27993</strain>
    </source>
</reference>
<gene>
    <name evidence="1" type="ORF">SAMN04488111_2550</name>
</gene>
<dbReference type="AlphaFoldDB" id="A0A238YFP3"/>
<sequence length="59" mass="6591">MKSSALKQNTKESCLTLIKNTLSNTDESKEKIYINTLSPGFNYGNKKGQIITPKKCILL</sequence>
<accession>A0A238YFP3</accession>
<keyword evidence="2" id="KW-1185">Reference proteome</keyword>
<dbReference type="RefSeq" id="WP_141107312.1">
    <property type="nucleotide sequence ID" value="NZ_FZNX01000004.1"/>
</dbReference>
<dbReference type="EMBL" id="FZNX01000004">
    <property type="protein sequence ID" value="SNR69957.1"/>
    <property type="molecule type" value="Genomic_DNA"/>
</dbReference>
<protein>
    <submittedName>
        <fullName evidence="1">Uncharacterized protein</fullName>
    </submittedName>
</protein>